<dbReference type="OrthoDB" id="4161384at2759"/>
<gene>
    <name evidence="1" type="ORF">A1O7_03071</name>
</gene>
<dbReference type="STRING" id="1182544.W9W3V1"/>
<dbReference type="RefSeq" id="XP_007755287.1">
    <property type="nucleotide sequence ID" value="XM_007757097.1"/>
</dbReference>
<dbReference type="EMBL" id="AMGW01000002">
    <property type="protein sequence ID" value="EXJ62633.1"/>
    <property type="molecule type" value="Genomic_DNA"/>
</dbReference>
<comment type="caution">
    <text evidence="1">The sequence shown here is derived from an EMBL/GenBank/DDBJ whole genome shotgun (WGS) entry which is preliminary data.</text>
</comment>
<dbReference type="AlphaFoldDB" id="W9W3V1"/>
<protein>
    <recommendedName>
        <fullName evidence="3">Fungal N-terminal domain-containing protein</fullName>
    </recommendedName>
</protein>
<sequence length="372" mass="41073">MGDLSVVVAALSCPWWGISPSNLVNGFLAAKRVVEALKDENGSEHKAAAALTSLEHELAAVEDLEAFLNTVQDEAGPSMVQYQVLPTSGDIYNEKAKRAYRKLQWAFSGEKDFRESNARITAASDGIHLDAIVISGRRTQAEVAKLEPLISSRVDSVSEQVQASQAESTLGTQQILESISRSHTDLSKLILQMQTAFEKGARRQRREGCEAETTPLTIVKPRSPRLDTLSEVHPSFPSFQRPRRPLCQQIWVLPEQAVTPMLIAALCCLTTRQRIEDTLRGFIDLARPNPASAILILCAMVTFSHMAVRLCPQLSLLGADRVRFDDAFGSSIMLPFSTCEYPAAFSEYLVQGSKGYTWTALIIADTYYLNHD</sequence>
<evidence type="ECO:0008006" key="3">
    <source>
        <dbReference type="Google" id="ProtNLM"/>
    </source>
</evidence>
<evidence type="ECO:0000313" key="2">
    <source>
        <dbReference type="Proteomes" id="UP000019473"/>
    </source>
</evidence>
<organism evidence="1 2">
    <name type="scientific">Cladophialophora yegresii CBS 114405</name>
    <dbReference type="NCBI Taxonomy" id="1182544"/>
    <lineage>
        <taxon>Eukaryota</taxon>
        <taxon>Fungi</taxon>
        <taxon>Dikarya</taxon>
        <taxon>Ascomycota</taxon>
        <taxon>Pezizomycotina</taxon>
        <taxon>Eurotiomycetes</taxon>
        <taxon>Chaetothyriomycetidae</taxon>
        <taxon>Chaetothyriales</taxon>
        <taxon>Herpotrichiellaceae</taxon>
        <taxon>Cladophialophora</taxon>
    </lineage>
</organism>
<dbReference type="Proteomes" id="UP000019473">
    <property type="component" value="Unassembled WGS sequence"/>
</dbReference>
<reference evidence="1 2" key="1">
    <citation type="submission" date="2013-03" db="EMBL/GenBank/DDBJ databases">
        <title>The Genome Sequence of Cladophialophora yegresii CBS 114405.</title>
        <authorList>
            <consortium name="The Broad Institute Genomics Platform"/>
            <person name="Cuomo C."/>
            <person name="de Hoog S."/>
            <person name="Gorbushina A."/>
            <person name="Walker B."/>
            <person name="Young S.K."/>
            <person name="Zeng Q."/>
            <person name="Gargeya S."/>
            <person name="Fitzgerald M."/>
            <person name="Haas B."/>
            <person name="Abouelleil A."/>
            <person name="Allen A.W."/>
            <person name="Alvarado L."/>
            <person name="Arachchi H.M."/>
            <person name="Berlin A.M."/>
            <person name="Chapman S.B."/>
            <person name="Gainer-Dewar J."/>
            <person name="Goldberg J."/>
            <person name="Griggs A."/>
            <person name="Gujja S."/>
            <person name="Hansen M."/>
            <person name="Howarth C."/>
            <person name="Imamovic A."/>
            <person name="Ireland A."/>
            <person name="Larimer J."/>
            <person name="McCowan C."/>
            <person name="Murphy C."/>
            <person name="Pearson M."/>
            <person name="Poon T.W."/>
            <person name="Priest M."/>
            <person name="Roberts A."/>
            <person name="Saif S."/>
            <person name="Shea T."/>
            <person name="Sisk P."/>
            <person name="Sykes S."/>
            <person name="Wortman J."/>
            <person name="Nusbaum C."/>
            <person name="Birren B."/>
        </authorList>
    </citation>
    <scope>NUCLEOTIDE SEQUENCE [LARGE SCALE GENOMIC DNA]</scope>
    <source>
        <strain evidence="1 2">CBS 114405</strain>
    </source>
</reference>
<evidence type="ECO:0000313" key="1">
    <source>
        <dbReference type="EMBL" id="EXJ62633.1"/>
    </source>
</evidence>
<dbReference type="HOGENOM" id="CLU_743950_0_0_1"/>
<proteinExistence type="predicted"/>
<dbReference type="GeneID" id="19177672"/>
<accession>W9W3V1</accession>
<name>W9W3V1_9EURO</name>
<dbReference type="VEuPathDB" id="FungiDB:A1O7_03071"/>
<keyword evidence="2" id="KW-1185">Reference proteome</keyword>